<evidence type="ECO:0000313" key="9">
    <source>
        <dbReference type="Proteomes" id="UP001058974"/>
    </source>
</evidence>
<dbReference type="GO" id="GO:0030574">
    <property type="term" value="P:collagen catabolic process"/>
    <property type="evidence" value="ECO:0007669"/>
    <property type="project" value="TreeGrafter"/>
</dbReference>
<evidence type="ECO:0000259" key="7">
    <source>
        <dbReference type="SMART" id="SM00235"/>
    </source>
</evidence>
<feature type="binding site" evidence="6">
    <location>
        <position position="224"/>
    </location>
    <ligand>
        <name>Zn(2+)</name>
        <dbReference type="ChEBI" id="CHEBI:29105"/>
        <label>2</label>
        <note>catalytic</note>
    </ligand>
</feature>
<dbReference type="Proteomes" id="UP001058974">
    <property type="component" value="Chromosome 6"/>
</dbReference>
<evidence type="ECO:0000256" key="6">
    <source>
        <dbReference type="PIRSR" id="PIRSR621190-2"/>
    </source>
</evidence>
<dbReference type="InterPro" id="IPR001818">
    <property type="entry name" value="Pept_M10_metallopeptidase"/>
</dbReference>
<dbReference type="InterPro" id="IPR033739">
    <property type="entry name" value="M10A_MMP"/>
</dbReference>
<feature type="binding site" evidence="6">
    <location>
        <position position="176"/>
    </location>
    <ligand>
        <name>Ca(2+)</name>
        <dbReference type="ChEBI" id="CHEBI:29108"/>
        <label>3</label>
    </ligand>
</feature>
<dbReference type="EMBL" id="JAMSHJ010000006">
    <property type="protein sequence ID" value="KAI5402021.1"/>
    <property type="molecule type" value="Genomic_DNA"/>
</dbReference>
<dbReference type="GO" id="GO:0004222">
    <property type="term" value="F:metalloendopeptidase activity"/>
    <property type="evidence" value="ECO:0007669"/>
    <property type="project" value="InterPro"/>
</dbReference>
<feature type="binding site" evidence="6">
    <location>
        <position position="171"/>
    </location>
    <ligand>
        <name>Zn(2+)</name>
        <dbReference type="ChEBI" id="CHEBI:29105"/>
        <label>1</label>
    </ligand>
</feature>
<keyword evidence="6" id="KW-0106">Calcium</keyword>
<feature type="binding site" evidence="6">
    <location>
        <position position="199"/>
    </location>
    <ligand>
        <name>Ca(2+)</name>
        <dbReference type="ChEBI" id="CHEBI:29108"/>
        <label>1</label>
    </ligand>
</feature>
<comment type="caution">
    <text evidence="8">The sequence shown here is derived from an EMBL/GenBank/DDBJ whole genome shotgun (WGS) entry which is preliminary data.</text>
</comment>
<feature type="binding site" evidence="6">
    <location>
        <position position="184"/>
    </location>
    <ligand>
        <name>Zn(2+)</name>
        <dbReference type="ChEBI" id="CHEBI:29105"/>
        <label>1</label>
    </ligand>
</feature>
<dbReference type="Gene3D" id="3.40.390.10">
    <property type="entry name" value="Collagenase (Catalytic Domain)"/>
    <property type="match status" value="1"/>
</dbReference>
<keyword evidence="2 6" id="KW-0479">Metal-binding</keyword>
<feature type="domain" description="Peptidase metallopeptidase" evidence="7">
    <location>
        <begin position="105"/>
        <end position="248"/>
    </location>
</feature>
<keyword evidence="9" id="KW-1185">Reference proteome</keyword>
<dbReference type="GO" id="GO:0030198">
    <property type="term" value="P:extracellular matrix organization"/>
    <property type="evidence" value="ECO:0007669"/>
    <property type="project" value="TreeGrafter"/>
</dbReference>
<accession>A0A9D5ABL8</accession>
<dbReference type="GO" id="GO:0008270">
    <property type="term" value="F:zinc ion binding"/>
    <property type="evidence" value="ECO:0007669"/>
    <property type="project" value="InterPro"/>
</dbReference>
<evidence type="ECO:0000256" key="1">
    <source>
        <dbReference type="ARBA" id="ARBA00022670"/>
    </source>
</evidence>
<feature type="binding site" evidence="6">
    <location>
        <position position="169"/>
    </location>
    <ligand>
        <name>Zn(2+)</name>
        <dbReference type="ChEBI" id="CHEBI:29105"/>
        <label>1</label>
    </ligand>
</feature>
<keyword evidence="4 6" id="KW-0862">Zinc</keyword>
<sequence length="249" mass="27159">MQDNSPMVIYLTCGSVSVAPSISMDASYQAKKRGVTSIIVKCTMGVGFDETRYDHLLLELNPDDSNTDVAGLSETMERTPSVLRPLVFPKIIISHGRCITAFFPGKPRWPAGTRTLTYAFDPNENLDDATKQVFANAFNQWSKVTTITFTETTSYRGADIKIGFYSGDHGDGEPFDGVLGTLAHAFSPTDGRFHLDKSEDWVVNGDVRESSLSNAIDLEFVAVHEIGHVLGLGHSSVEGAIMYPTISSN</sequence>
<dbReference type="PRINTS" id="PR00138">
    <property type="entry name" value="MATRIXIN"/>
</dbReference>
<dbReference type="SMART" id="SM00235">
    <property type="entry name" value="ZnMc"/>
    <property type="match status" value="1"/>
</dbReference>
<feature type="active site" evidence="5">
    <location>
        <position position="225"/>
    </location>
</feature>
<feature type="binding site" evidence="6">
    <location>
        <position position="159"/>
    </location>
    <ligand>
        <name>Ca(2+)</name>
        <dbReference type="ChEBI" id="CHEBI:29108"/>
        <label>2</label>
    </ligand>
</feature>
<dbReference type="Pfam" id="PF00413">
    <property type="entry name" value="Peptidase_M10"/>
    <property type="match status" value="1"/>
</dbReference>
<dbReference type="AlphaFoldDB" id="A0A9D5ABL8"/>
<evidence type="ECO:0000256" key="2">
    <source>
        <dbReference type="ARBA" id="ARBA00022723"/>
    </source>
</evidence>
<dbReference type="PANTHER" id="PTHR10201">
    <property type="entry name" value="MATRIX METALLOPROTEINASE"/>
    <property type="match status" value="1"/>
</dbReference>
<dbReference type="Gramene" id="Psat06G0647400-T1">
    <property type="protein sequence ID" value="KAI5402021.1"/>
    <property type="gene ID" value="KIW84_066474"/>
</dbReference>
<name>A0A9D5ABL8_PEA</name>
<feature type="binding site" evidence="6">
    <location>
        <position position="194"/>
    </location>
    <ligand>
        <name>Zn(2+)</name>
        <dbReference type="ChEBI" id="CHEBI:29105"/>
        <label>1</label>
    </ligand>
</feature>
<organism evidence="8 9">
    <name type="scientific">Pisum sativum</name>
    <name type="common">Garden pea</name>
    <name type="synonym">Lathyrus oleraceus</name>
    <dbReference type="NCBI Taxonomy" id="3888"/>
    <lineage>
        <taxon>Eukaryota</taxon>
        <taxon>Viridiplantae</taxon>
        <taxon>Streptophyta</taxon>
        <taxon>Embryophyta</taxon>
        <taxon>Tracheophyta</taxon>
        <taxon>Spermatophyta</taxon>
        <taxon>Magnoliopsida</taxon>
        <taxon>eudicotyledons</taxon>
        <taxon>Gunneridae</taxon>
        <taxon>Pentapetalae</taxon>
        <taxon>rosids</taxon>
        <taxon>fabids</taxon>
        <taxon>Fabales</taxon>
        <taxon>Fabaceae</taxon>
        <taxon>Papilionoideae</taxon>
        <taxon>50 kb inversion clade</taxon>
        <taxon>NPAAA clade</taxon>
        <taxon>Hologalegina</taxon>
        <taxon>IRL clade</taxon>
        <taxon>Fabeae</taxon>
        <taxon>Lathyrus</taxon>
    </lineage>
</organism>
<feature type="binding site" evidence="6">
    <location>
        <position position="199"/>
    </location>
    <ligand>
        <name>Ca(2+)</name>
        <dbReference type="ChEBI" id="CHEBI:29108"/>
        <label>3</label>
    </ligand>
</feature>
<dbReference type="SUPFAM" id="SSF55486">
    <property type="entry name" value="Metalloproteases ('zincins'), catalytic domain"/>
    <property type="match status" value="1"/>
</dbReference>
<protein>
    <recommendedName>
        <fullName evidence="7">Peptidase metallopeptidase domain-containing protein</fullName>
    </recommendedName>
</protein>
<evidence type="ECO:0000313" key="8">
    <source>
        <dbReference type="EMBL" id="KAI5402021.1"/>
    </source>
</evidence>
<evidence type="ECO:0000256" key="5">
    <source>
        <dbReference type="PIRSR" id="PIRSR621190-1"/>
    </source>
</evidence>
<feature type="binding site" evidence="6">
    <location>
        <position position="228"/>
    </location>
    <ligand>
        <name>Zn(2+)</name>
        <dbReference type="ChEBI" id="CHEBI:29105"/>
        <label>2</label>
        <note>catalytic</note>
    </ligand>
</feature>
<keyword evidence="3" id="KW-0378">Hydrolase</keyword>
<dbReference type="InterPro" id="IPR024079">
    <property type="entry name" value="MetalloPept_cat_dom_sf"/>
</dbReference>
<dbReference type="GO" id="GO:0031012">
    <property type="term" value="C:extracellular matrix"/>
    <property type="evidence" value="ECO:0007669"/>
    <property type="project" value="InterPro"/>
</dbReference>
<feature type="binding site" evidence="6">
    <location>
        <position position="177"/>
    </location>
    <ligand>
        <name>Ca(2+)</name>
        <dbReference type="ChEBI" id="CHEBI:29108"/>
        <label>3</label>
    </ligand>
</feature>
<evidence type="ECO:0000256" key="4">
    <source>
        <dbReference type="ARBA" id="ARBA00022833"/>
    </source>
</evidence>
<dbReference type="InterPro" id="IPR006026">
    <property type="entry name" value="Peptidase_Metallo"/>
</dbReference>
<comment type="cofactor">
    <cofactor evidence="6">
        <name>Ca(2+)</name>
        <dbReference type="ChEBI" id="CHEBI:29108"/>
    </cofactor>
    <text evidence="6">Can bind about 5 Ca(2+) ions per subunit.</text>
</comment>
<feature type="binding site" evidence="6">
    <location>
        <position position="242"/>
    </location>
    <ligand>
        <name>Zn(2+)</name>
        <dbReference type="ChEBI" id="CHEBI:29105"/>
        <label>2</label>
        <note>catalytic</note>
    </ligand>
</feature>
<reference evidence="8 9" key="1">
    <citation type="journal article" date="2022" name="Nat. Genet.">
        <title>Improved pea reference genome and pan-genome highlight genomic features and evolutionary characteristics.</title>
        <authorList>
            <person name="Yang T."/>
            <person name="Liu R."/>
            <person name="Luo Y."/>
            <person name="Hu S."/>
            <person name="Wang D."/>
            <person name="Wang C."/>
            <person name="Pandey M.K."/>
            <person name="Ge S."/>
            <person name="Xu Q."/>
            <person name="Li N."/>
            <person name="Li G."/>
            <person name="Huang Y."/>
            <person name="Saxena R.K."/>
            <person name="Ji Y."/>
            <person name="Li M."/>
            <person name="Yan X."/>
            <person name="He Y."/>
            <person name="Liu Y."/>
            <person name="Wang X."/>
            <person name="Xiang C."/>
            <person name="Varshney R.K."/>
            <person name="Ding H."/>
            <person name="Gao S."/>
            <person name="Zong X."/>
        </authorList>
    </citation>
    <scope>NUCLEOTIDE SEQUENCE [LARGE SCALE GENOMIC DNA]</scope>
    <source>
        <strain evidence="8 9">cv. Zhongwan 6</strain>
    </source>
</reference>
<dbReference type="InterPro" id="IPR021190">
    <property type="entry name" value="Pept_M10A"/>
</dbReference>
<dbReference type="CDD" id="cd04278">
    <property type="entry name" value="ZnMc_MMP"/>
    <property type="match status" value="1"/>
</dbReference>
<dbReference type="GO" id="GO:0006508">
    <property type="term" value="P:proteolysis"/>
    <property type="evidence" value="ECO:0007669"/>
    <property type="project" value="UniProtKB-KW"/>
</dbReference>
<comment type="cofactor">
    <cofactor evidence="6">
        <name>Zn(2+)</name>
        <dbReference type="ChEBI" id="CHEBI:29105"/>
    </cofactor>
    <text evidence="6">Binds 2 Zn(2+) ions per subunit.</text>
</comment>
<dbReference type="PANTHER" id="PTHR10201:SF260">
    <property type="entry name" value="METALLOENDOPROTEINASE 1"/>
    <property type="match status" value="1"/>
</dbReference>
<feature type="binding site" evidence="6">
    <location>
        <position position="234"/>
    </location>
    <ligand>
        <name>Zn(2+)</name>
        <dbReference type="ChEBI" id="CHEBI:29105"/>
        <label>2</label>
        <note>catalytic</note>
    </ligand>
</feature>
<keyword evidence="1" id="KW-0645">Protease</keyword>
<evidence type="ECO:0000256" key="3">
    <source>
        <dbReference type="ARBA" id="ARBA00022801"/>
    </source>
</evidence>
<feature type="binding site" evidence="6">
    <location>
        <position position="196"/>
    </location>
    <ligand>
        <name>Ca(2+)</name>
        <dbReference type="ChEBI" id="CHEBI:29108"/>
        <label>3</label>
    </ligand>
</feature>
<proteinExistence type="predicted"/>
<gene>
    <name evidence="8" type="ORF">KIW84_066474</name>
</gene>